<keyword evidence="3" id="KW-1185">Reference proteome</keyword>
<organism evidence="2 3">
    <name type="scientific">Ancylostoma caninum</name>
    <name type="common">Dog hookworm</name>
    <dbReference type="NCBI Taxonomy" id="29170"/>
    <lineage>
        <taxon>Eukaryota</taxon>
        <taxon>Metazoa</taxon>
        <taxon>Ecdysozoa</taxon>
        <taxon>Nematoda</taxon>
        <taxon>Chromadorea</taxon>
        <taxon>Rhabditida</taxon>
        <taxon>Rhabditina</taxon>
        <taxon>Rhabditomorpha</taxon>
        <taxon>Strongyloidea</taxon>
        <taxon>Ancylostomatidae</taxon>
        <taxon>Ancylostomatinae</taxon>
        <taxon>Ancylostoma</taxon>
    </lineage>
</organism>
<protein>
    <recommendedName>
        <fullName evidence="1">USP32 N-terminal domain-containing protein</fullName>
    </recommendedName>
</protein>
<dbReference type="Proteomes" id="UP000252519">
    <property type="component" value="Unassembled WGS sequence"/>
</dbReference>
<proteinExistence type="predicted"/>
<dbReference type="Pfam" id="PF25265">
    <property type="entry name" value="USP32_N"/>
    <property type="match status" value="1"/>
</dbReference>
<name>A0A368FBZ8_ANCCA</name>
<dbReference type="SUPFAM" id="SSF47473">
    <property type="entry name" value="EF-hand"/>
    <property type="match status" value="1"/>
</dbReference>
<dbReference type="EMBL" id="JOJR01002628">
    <property type="protein sequence ID" value="RCN28430.1"/>
    <property type="molecule type" value="Genomic_DNA"/>
</dbReference>
<feature type="domain" description="USP32 N-terminal" evidence="1">
    <location>
        <begin position="19"/>
        <end position="94"/>
    </location>
</feature>
<evidence type="ECO:0000313" key="3">
    <source>
        <dbReference type="Proteomes" id="UP000252519"/>
    </source>
</evidence>
<comment type="caution">
    <text evidence="2">The sequence shown here is derived from an EMBL/GenBank/DDBJ whole genome shotgun (WGS) entry which is preliminary data.</text>
</comment>
<evidence type="ECO:0000259" key="1">
    <source>
        <dbReference type="Pfam" id="PF25265"/>
    </source>
</evidence>
<dbReference type="STRING" id="29170.A0A368FBZ8"/>
<dbReference type="InterPro" id="IPR057368">
    <property type="entry name" value="USP32_N"/>
</dbReference>
<dbReference type="OrthoDB" id="292964at2759"/>
<dbReference type="AlphaFoldDB" id="A0A368FBZ8"/>
<evidence type="ECO:0000313" key="2">
    <source>
        <dbReference type="EMBL" id="RCN28430.1"/>
    </source>
</evidence>
<sequence length="103" mass="11728">MGNSLGSANNGPIISVEDAKAHVSEEEYRRLHAAFSGFKKPFITYDEFCYHVLGCARIPEDKQKELFKFCSRNSETLSFENLLTALVGLCRIEQVQERGFFFV</sequence>
<dbReference type="InterPro" id="IPR011992">
    <property type="entry name" value="EF-hand-dom_pair"/>
</dbReference>
<gene>
    <name evidence="2" type="ORF">ANCCAN_25824</name>
</gene>
<accession>A0A368FBZ8</accession>
<reference evidence="2 3" key="1">
    <citation type="submission" date="2014-10" db="EMBL/GenBank/DDBJ databases">
        <title>Draft genome of the hookworm Ancylostoma caninum.</title>
        <authorList>
            <person name="Mitreva M."/>
        </authorList>
    </citation>
    <scope>NUCLEOTIDE SEQUENCE [LARGE SCALE GENOMIC DNA]</scope>
    <source>
        <strain evidence="2 3">Baltimore</strain>
    </source>
</reference>